<dbReference type="AlphaFoldDB" id="A0A1S9R998"/>
<dbReference type="InterPro" id="IPR050360">
    <property type="entry name" value="MFS_Sugar_Transporters"/>
</dbReference>
<dbReference type="PANTHER" id="PTHR48022:SF74">
    <property type="entry name" value="SUGAR TRANSPORTER, PUTATIVE (AFU_ORTHOLOGUE AFUA_8G02010)-RELATED"/>
    <property type="match status" value="1"/>
</dbReference>
<sequence length="540" mass="59309">MSSKENSVLRERNTSTKERSYAAAMPEPAQMGWLEKKIKPTKISARYPVKGTPLLYATCAFGSLGDALFGYNSGIMSGLLVNPVFVSRFFKSFGGADGSTSSVDPSITGISVACLQASAAVGALIAGRLGDMVGRKKCVRVGAFIYFFSAFIQMFASGFATFVAGRTIQGLGVGFLSMTVPIIQTEIAAPHRRGLMVGIEYTFLIAGYMLSCWVDYGFNFLLPSEMSWRGPFIIQIILSFVLLAMSFFLPETPRWLAINGFMDESLQTIADLHSNGNTEDEQVQKVFFEIQEAVIYESNLGKSTWMEMFTRYRKRTIVGITVQMFAQINGINIISFYLPSTLASAGFNNRKSLLFTAANALPYTAATIVTWWLADRWGRKPLLILGGLAMAVLLGIVCAFTEADLDIQVKANGQYAFVMLYNIVYGFTWGPMPWLLPAEIFPLRGRSKGMALATTSNWIFNFVIGMVSPDAFAGIKGYFYLVIAGFCLSSATLVYFYYVETANHTLEEIAVAFGDKAFTDHGTEVMEIADAKSETGESQV</sequence>
<accession>A0A1S9R998</accession>
<dbReference type="Pfam" id="PF00083">
    <property type="entry name" value="Sugar_tr"/>
    <property type="match status" value="1"/>
</dbReference>
<gene>
    <name evidence="11" type="ORF">PEBR_40943</name>
</gene>
<keyword evidence="11" id="KW-0762">Sugar transport</keyword>
<keyword evidence="4 9" id="KW-0812">Transmembrane</keyword>
<evidence type="ECO:0000313" key="12">
    <source>
        <dbReference type="Proteomes" id="UP000190744"/>
    </source>
</evidence>
<feature type="region of interest" description="Disordered" evidence="8">
    <location>
        <begin position="1"/>
        <end position="20"/>
    </location>
</feature>
<evidence type="ECO:0000256" key="8">
    <source>
        <dbReference type="SAM" id="MobiDB-lite"/>
    </source>
</evidence>
<feature type="transmembrane region" description="Helical" evidence="9">
    <location>
        <begin position="107"/>
        <end position="129"/>
    </location>
</feature>
<feature type="transmembrane region" description="Helical" evidence="9">
    <location>
        <begin position="316"/>
        <end position="338"/>
    </location>
</feature>
<comment type="subcellular location">
    <subcellularLocation>
        <location evidence="1">Membrane</location>
        <topology evidence="1">Multi-pass membrane protein</topology>
    </subcellularLocation>
</comment>
<feature type="transmembrane region" description="Helical" evidence="9">
    <location>
        <begin position="353"/>
        <end position="374"/>
    </location>
</feature>
<dbReference type="InterPro" id="IPR020846">
    <property type="entry name" value="MFS_dom"/>
</dbReference>
<dbReference type="InterPro" id="IPR005828">
    <property type="entry name" value="MFS_sugar_transport-like"/>
</dbReference>
<dbReference type="FunFam" id="1.20.1250.20:FF:000296">
    <property type="entry name" value="MFS sugar transporter, putative"/>
    <property type="match status" value="1"/>
</dbReference>
<dbReference type="SUPFAM" id="SSF103473">
    <property type="entry name" value="MFS general substrate transporter"/>
    <property type="match status" value="1"/>
</dbReference>
<comment type="similarity">
    <text evidence="2 7">Belongs to the major facilitator superfamily. Sugar transporter (TC 2.A.1.1) family.</text>
</comment>
<feature type="transmembrane region" description="Helical" evidence="9">
    <location>
        <begin position="170"/>
        <end position="189"/>
    </location>
</feature>
<dbReference type="PANTHER" id="PTHR48022">
    <property type="entry name" value="PLASTIDIC GLUCOSE TRANSPORTER 4"/>
    <property type="match status" value="1"/>
</dbReference>
<evidence type="ECO:0000256" key="2">
    <source>
        <dbReference type="ARBA" id="ARBA00010992"/>
    </source>
</evidence>
<protein>
    <submittedName>
        <fullName evidence="11">Putative MFS sugar transporter</fullName>
    </submittedName>
</protein>
<proteinExistence type="inferred from homology"/>
<feature type="transmembrane region" description="Helical" evidence="9">
    <location>
        <begin position="479"/>
        <end position="498"/>
    </location>
</feature>
<dbReference type="NCBIfam" id="TIGR00879">
    <property type="entry name" value="SP"/>
    <property type="match status" value="1"/>
</dbReference>
<feature type="transmembrane region" description="Helical" evidence="9">
    <location>
        <begin position="141"/>
        <end position="164"/>
    </location>
</feature>
<evidence type="ECO:0000259" key="10">
    <source>
        <dbReference type="PROSITE" id="PS50850"/>
    </source>
</evidence>
<dbReference type="InterPro" id="IPR036259">
    <property type="entry name" value="MFS_trans_sf"/>
</dbReference>
<dbReference type="PRINTS" id="PR00171">
    <property type="entry name" value="SUGRTRNSPORT"/>
</dbReference>
<dbReference type="GO" id="GO:0005351">
    <property type="term" value="F:carbohydrate:proton symporter activity"/>
    <property type="evidence" value="ECO:0007669"/>
    <property type="project" value="TreeGrafter"/>
</dbReference>
<evidence type="ECO:0000256" key="7">
    <source>
        <dbReference type="RuleBase" id="RU003346"/>
    </source>
</evidence>
<feature type="transmembrane region" description="Helical" evidence="9">
    <location>
        <begin position="449"/>
        <end position="467"/>
    </location>
</feature>
<evidence type="ECO:0000313" key="11">
    <source>
        <dbReference type="EMBL" id="OOQ81966.1"/>
    </source>
</evidence>
<feature type="transmembrane region" description="Helical" evidence="9">
    <location>
        <begin position="415"/>
        <end position="437"/>
    </location>
</feature>
<dbReference type="EMBL" id="LJBN01000232">
    <property type="protein sequence ID" value="OOQ81966.1"/>
    <property type="molecule type" value="Genomic_DNA"/>
</dbReference>
<dbReference type="Proteomes" id="UP000190744">
    <property type="component" value="Unassembled WGS sequence"/>
</dbReference>
<evidence type="ECO:0000256" key="9">
    <source>
        <dbReference type="SAM" id="Phobius"/>
    </source>
</evidence>
<evidence type="ECO:0000256" key="1">
    <source>
        <dbReference type="ARBA" id="ARBA00004141"/>
    </source>
</evidence>
<feature type="compositionally biased region" description="Basic and acidic residues" evidence="8">
    <location>
        <begin position="7"/>
        <end position="20"/>
    </location>
</feature>
<evidence type="ECO:0000256" key="5">
    <source>
        <dbReference type="ARBA" id="ARBA00022989"/>
    </source>
</evidence>
<keyword evidence="6 9" id="KW-0472">Membrane</keyword>
<dbReference type="InterPro" id="IPR003663">
    <property type="entry name" value="Sugar/inositol_transpt"/>
</dbReference>
<dbReference type="PROSITE" id="PS00217">
    <property type="entry name" value="SUGAR_TRANSPORT_2"/>
    <property type="match status" value="1"/>
</dbReference>
<evidence type="ECO:0000256" key="6">
    <source>
        <dbReference type="ARBA" id="ARBA00023136"/>
    </source>
</evidence>
<feature type="transmembrane region" description="Helical" evidence="9">
    <location>
        <begin position="201"/>
        <end position="222"/>
    </location>
</feature>
<feature type="transmembrane region" description="Helical" evidence="9">
    <location>
        <begin position="228"/>
        <end position="249"/>
    </location>
</feature>
<dbReference type="InterPro" id="IPR005829">
    <property type="entry name" value="Sugar_transporter_CS"/>
</dbReference>
<keyword evidence="5 9" id="KW-1133">Transmembrane helix</keyword>
<dbReference type="Gene3D" id="1.20.1250.20">
    <property type="entry name" value="MFS general substrate transporter like domains"/>
    <property type="match status" value="1"/>
</dbReference>
<dbReference type="GO" id="GO:0016020">
    <property type="term" value="C:membrane"/>
    <property type="evidence" value="ECO:0007669"/>
    <property type="project" value="UniProtKB-SubCell"/>
</dbReference>
<dbReference type="PROSITE" id="PS50850">
    <property type="entry name" value="MFS"/>
    <property type="match status" value="1"/>
</dbReference>
<evidence type="ECO:0000256" key="4">
    <source>
        <dbReference type="ARBA" id="ARBA00022692"/>
    </source>
</evidence>
<feature type="domain" description="Major facilitator superfamily (MFS) profile" evidence="10">
    <location>
        <begin position="58"/>
        <end position="502"/>
    </location>
</feature>
<keyword evidence="3 7" id="KW-0813">Transport</keyword>
<comment type="caution">
    <text evidence="11">The sequence shown here is derived from an EMBL/GenBank/DDBJ whole genome shotgun (WGS) entry which is preliminary data.</text>
</comment>
<reference evidence="12" key="1">
    <citation type="submission" date="2015-09" db="EMBL/GenBank/DDBJ databases">
        <authorList>
            <person name="Fill T.P."/>
            <person name="Baretta J.F."/>
            <person name="de Almeida L.G."/>
            <person name="Rocha M."/>
            <person name="de Souza D.H."/>
            <person name="Malavazi I."/>
            <person name="Cerdeira L.T."/>
            <person name="Hong H."/>
            <person name="Samborskyy M."/>
            <person name="de Vasconcelos A.T."/>
            <person name="Leadlay P."/>
            <person name="Rodrigues-Filho E."/>
        </authorList>
    </citation>
    <scope>NUCLEOTIDE SEQUENCE [LARGE SCALE GENOMIC DNA]</scope>
    <source>
        <strain evidence="12">LaBioMMi 136</strain>
    </source>
</reference>
<feature type="transmembrane region" description="Helical" evidence="9">
    <location>
        <begin position="381"/>
        <end position="403"/>
    </location>
</feature>
<name>A0A1S9R998_PENBI</name>
<evidence type="ECO:0000256" key="3">
    <source>
        <dbReference type="ARBA" id="ARBA00022448"/>
    </source>
</evidence>
<organism evidence="11 12">
    <name type="scientific">Penicillium brasilianum</name>
    <dbReference type="NCBI Taxonomy" id="104259"/>
    <lineage>
        <taxon>Eukaryota</taxon>
        <taxon>Fungi</taxon>
        <taxon>Dikarya</taxon>
        <taxon>Ascomycota</taxon>
        <taxon>Pezizomycotina</taxon>
        <taxon>Eurotiomycetes</taxon>
        <taxon>Eurotiomycetidae</taxon>
        <taxon>Eurotiales</taxon>
        <taxon>Aspergillaceae</taxon>
        <taxon>Penicillium</taxon>
    </lineage>
</organism>